<evidence type="ECO:0000256" key="1">
    <source>
        <dbReference type="SAM" id="MobiDB-lite"/>
    </source>
</evidence>
<keyword evidence="3" id="KW-1185">Reference proteome</keyword>
<dbReference type="AlphaFoldDB" id="T1K7R0"/>
<dbReference type="EMBL" id="CAEY01001812">
    <property type="status" value="NOT_ANNOTATED_CDS"/>
    <property type="molecule type" value="Genomic_DNA"/>
</dbReference>
<feature type="region of interest" description="Disordered" evidence="1">
    <location>
        <begin position="1"/>
        <end position="20"/>
    </location>
</feature>
<proteinExistence type="predicted"/>
<dbReference type="HOGENOM" id="CLU_3144603_0_0_1"/>
<organism evidence="2 3">
    <name type="scientific">Tetranychus urticae</name>
    <name type="common">Two-spotted spider mite</name>
    <dbReference type="NCBI Taxonomy" id="32264"/>
    <lineage>
        <taxon>Eukaryota</taxon>
        <taxon>Metazoa</taxon>
        <taxon>Ecdysozoa</taxon>
        <taxon>Arthropoda</taxon>
        <taxon>Chelicerata</taxon>
        <taxon>Arachnida</taxon>
        <taxon>Acari</taxon>
        <taxon>Acariformes</taxon>
        <taxon>Trombidiformes</taxon>
        <taxon>Prostigmata</taxon>
        <taxon>Eleutherengona</taxon>
        <taxon>Raphignathae</taxon>
        <taxon>Tetranychoidea</taxon>
        <taxon>Tetranychidae</taxon>
        <taxon>Tetranychus</taxon>
    </lineage>
</organism>
<accession>T1K7R0</accession>
<dbReference type="Proteomes" id="UP000015104">
    <property type="component" value="Unassembled WGS sequence"/>
</dbReference>
<protein>
    <submittedName>
        <fullName evidence="2">Uncharacterized protein</fullName>
    </submittedName>
</protein>
<evidence type="ECO:0000313" key="2">
    <source>
        <dbReference type="EnsemblMetazoa" id="tetur06g05210.1"/>
    </source>
</evidence>
<dbReference type="EnsemblMetazoa" id="tetur06g05210.1">
    <property type="protein sequence ID" value="tetur06g05210.1"/>
    <property type="gene ID" value="tetur06g05210"/>
</dbReference>
<reference evidence="3" key="1">
    <citation type="submission" date="2011-08" db="EMBL/GenBank/DDBJ databases">
        <authorList>
            <person name="Rombauts S."/>
        </authorList>
    </citation>
    <scope>NUCLEOTIDE SEQUENCE</scope>
    <source>
        <strain evidence="3">London</strain>
    </source>
</reference>
<feature type="compositionally biased region" description="Polar residues" evidence="1">
    <location>
        <begin position="7"/>
        <end position="16"/>
    </location>
</feature>
<evidence type="ECO:0000313" key="3">
    <source>
        <dbReference type="Proteomes" id="UP000015104"/>
    </source>
</evidence>
<name>T1K7R0_TETUR</name>
<sequence length="49" mass="5386">MTIEAATITNPNTIMSSPYKEIDSNQLLRKQPLVSMTGTDEDKSGPVYV</sequence>
<reference evidence="2" key="2">
    <citation type="submission" date="2015-06" db="UniProtKB">
        <authorList>
            <consortium name="EnsemblMetazoa"/>
        </authorList>
    </citation>
    <scope>IDENTIFICATION</scope>
</reference>